<dbReference type="Proteomes" id="UP001497497">
    <property type="component" value="Unassembled WGS sequence"/>
</dbReference>
<dbReference type="Gene3D" id="1.10.238.10">
    <property type="entry name" value="EF-hand"/>
    <property type="match status" value="1"/>
</dbReference>
<dbReference type="GO" id="GO:0005509">
    <property type="term" value="F:calcium ion binding"/>
    <property type="evidence" value="ECO:0007669"/>
    <property type="project" value="InterPro"/>
</dbReference>
<feature type="compositionally biased region" description="Pro residues" evidence="1">
    <location>
        <begin position="210"/>
        <end position="231"/>
    </location>
</feature>
<gene>
    <name evidence="3" type="ORF">GSLYS_00001247001</name>
</gene>
<name>A0AAV2H080_LYMST</name>
<feature type="region of interest" description="Disordered" evidence="1">
    <location>
        <begin position="202"/>
        <end position="231"/>
    </location>
</feature>
<feature type="domain" description="EF-hand" evidence="2">
    <location>
        <begin position="245"/>
        <end position="280"/>
    </location>
</feature>
<proteinExistence type="predicted"/>
<keyword evidence="4" id="KW-1185">Reference proteome</keyword>
<feature type="compositionally biased region" description="Polar residues" evidence="1">
    <location>
        <begin position="486"/>
        <end position="509"/>
    </location>
</feature>
<evidence type="ECO:0000259" key="2">
    <source>
        <dbReference type="PROSITE" id="PS50222"/>
    </source>
</evidence>
<dbReference type="PANTHER" id="PTHR47225:SF1">
    <property type="entry name" value="EF-HAND CALCIUM-BINDING DOMAIN-CONTAINING PROTEIN 12"/>
    <property type="match status" value="1"/>
</dbReference>
<dbReference type="InterPro" id="IPR002048">
    <property type="entry name" value="EF_hand_dom"/>
</dbReference>
<feature type="region of interest" description="Disordered" evidence="1">
    <location>
        <begin position="405"/>
        <end position="425"/>
    </location>
</feature>
<protein>
    <recommendedName>
        <fullName evidence="2">EF-hand domain-containing protein</fullName>
    </recommendedName>
</protein>
<dbReference type="InterPro" id="IPR011992">
    <property type="entry name" value="EF-hand-dom_pair"/>
</dbReference>
<evidence type="ECO:0000313" key="3">
    <source>
        <dbReference type="EMBL" id="CAL1527070.1"/>
    </source>
</evidence>
<accession>A0AAV2H080</accession>
<evidence type="ECO:0000256" key="1">
    <source>
        <dbReference type="SAM" id="MobiDB-lite"/>
    </source>
</evidence>
<organism evidence="3 4">
    <name type="scientific">Lymnaea stagnalis</name>
    <name type="common">Great pond snail</name>
    <name type="synonym">Helix stagnalis</name>
    <dbReference type="NCBI Taxonomy" id="6523"/>
    <lineage>
        <taxon>Eukaryota</taxon>
        <taxon>Metazoa</taxon>
        <taxon>Spiralia</taxon>
        <taxon>Lophotrochozoa</taxon>
        <taxon>Mollusca</taxon>
        <taxon>Gastropoda</taxon>
        <taxon>Heterobranchia</taxon>
        <taxon>Euthyneura</taxon>
        <taxon>Panpulmonata</taxon>
        <taxon>Hygrophila</taxon>
        <taxon>Lymnaeoidea</taxon>
        <taxon>Lymnaeidae</taxon>
        <taxon>Lymnaea</taxon>
    </lineage>
</organism>
<feature type="compositionally biased region" description="Basic and acidic residues" evidence="1">
    <location>
        <begin position="409"/>
        <end position="425"/>
    </location>
</feature>
<evidence type="ECO:0000313" key="4">
    <source>
        <dbReference type="Proteomes" id="UP001497497"/>
    </source>
</evidence>
<dbReference type="AlphaFoldDB" id="A0AAV2H080"/>
<sequence length="877" mass="101284">MRVDLYFYYQSNFFTSKPFWEFKKKYSYTLRKMSLQCRPNFSEVDISFDMERLFDPYNFDHIPIVKRLDLFKKRDLAHIKHYKAAVKIFGGPQKRTRAIIAPPMETPFKHRLGHYHNVVSQPPSLILNGSLKTPPVVIKEPSEQEQKCFQEREKRSNYKSWIEKRKRLRLDLENLALSESLLSRKANKSELEKRVQAKFRSARLWKPDEPSPPDQVPAPKPLPDVPRMSVPPPDGLQILDKFLSLNHMRLMDLFLLADKDKSWTISRQKFISLVQQSNIPLSETEIDDLIITLDSDLDDQLNYQELNKGLTEWRKQRRALKRQNGEDCSSCTSAGSYVRTNSSGASFEKIKSREANIPEQERPGNIISEDETPIRKESGCSQNQYEDNTMQRRDLLDTTVIHKTTGRRSQTEGIEHESEQISDHESRYLTKYDSKNQPMAFVEKITLQDHVQKSDNYLVTEYHTVINGEDKTFSDQTHEVKTIIFSENSRPMSHKTNASSRTHSSTPNTLEPPELDLRQEARIPESPEAMLDIRKHDQVVLRRNSMKKNMSVDQRMAFDEIPGVIKVGYKPIDDHCSESTLSGPVSKMVNQFRREKLKEYFEVIKMFEDIGLPLTQKTLDRVLLYPGDHPTNAIKNRLSIPSGPLRNEWSPIKKNKTKKIIKKNDREKQHSPASDMVNPSLTAPVTSSVERSRGPGVGQDAIESKDEDEDVGHSKRSRSKHTYVTVEQVYPMASKVKPKVTEEDLSSGVALIKRKVDNWMTFEEYSKYTRNLQKKFQHINHKSNPNAIWSGHLLDKIRLCMDYHPQGHGPGSSLINRESCGYEGIGEGLYNGRGNAVFYETTKTKRVYPGYNNDLLTWPVGENGVRYGSIDEHRIIK</sequence>
<dbReference type="SUPFAM" id="SSF47473">
    <property type="entry name" value="EF-hand"/>
    <property type="match status" value="1"/>
</dbReference>
<feature type="region of interest" description="Disordered" evidence="1">
    <location>
        <begin position="635"/>
        <end position="722"/>
    </location>
</feature>
<dbReference type="InterPro" id="IPR042847">
    <property type="entry name" value="EFC12"/>
</dbReference>
<dbReference type="CDD" id="cd00051">
    <property type="entry name" value="EFh"/>
    <property type="match status" value="1"/>
</dbReference>
<feature type="region of interest" description="Disordered" evidence="1">
    <location>
        <begin position="486"/>
        <end position="517"/>
    </location>
</feature>
<reference evidence="3 4" key="1">
    <citation type="submission" date="2024-04" db="EMBL/GenBank/DDBJ databases">
        <authorList>
            <consortium name="Genoscope - CEA"/>
            <person name="William W."/>
        </authorList>
    </citation>
    <scope>NUCLEOTIDE SEQUENCE [LARGE SCALE GENOMIC DNA]</scope>
</reference>
<comment type="caution">
    <text evidence="3">The sequence shown here is derived from an EMBL/GenBank/DDBJ whole genome shotgun (WGS) entry which is preliminary data.</text>
</comment>
<feature type="compositionally biased region" description="Polar residues" evidence="1">
    <location>
        <begin position="677"/>
        <end position="689"/>
    </location>
</feature>
<dbReference type="EMBL" id="CAXITT010000012">
    <property type="protein sequence ID" value="CAL1527070.1"/>
    <property type="molecule type" value="Genomic_DNA"/>
</dbReference>
<dbReference type="PROSITE" id="PS50222">
    <property type="entry name" value="EF_HAND_2"/>
    <property type="match status" value="1"/>
</dbReference>
<dbReference type="PANTHER" id="PTHR47225">
    <property type="entry name" value="EF-HAND CALCIUM-BINDING DOMAIN-CONTAINING PROTEIN 12"/>
    <property type="match status" value="1"/>
</dbReference>